<keyword evidence="2" id="KW-0812">Transmembrane</keyword>
<dbReference type="InterPro" id="IPR018723">
    <property type="entry name" value="DUF2254_membrane"/>
</dbReference>
<dbReference type="Proteomes" id="UP001501423">
    <property type="component" value="Unassembled WGS sequence"/>
</dbReference>
<dbReference type="EMBL" id="BAAAVA010000013">
    <property type="protein sequence ID" value="GAA2918136.1"/>
    <property type="molecule type" value="Genomic_DNA"/>
</dbReference>
<reference evidence="3 4" key="1">
    <citation type="journal article" date="2019" name="Int. J. Syst. Evol. Microbiol.">
        <title>The Global Catalogue of Microorganisms (GCM) 10K type strain sequencing project: providing services to taxonomists for standard genome sequencing and annotation.</title>
        <authorList>
            <consortium name="The Broad Institute Genomics Platform"/>
            <consortium name="The Broad Institute Genome Sequencing Center for Infectious Disease"/>
            <person name="Wu L."/>
            <person name="Ma J."/>
        </authorList>
    </citation>
    <scope>NUCLEOTIDE SEQUENCE [LARGE SCALE GENOMIC DNA]</scope>
    <source>
        <strain evidence="3 4">JCM 9650</strain>
    </source>
</reference>
<feature type="region of interest" description="Disordered" evidence="1">
    <location>
        <begin position="192"/>
        <end position="213"/>
    </location>
</feature>
<feature type="transmembrane region" description="Helical" evidence="2">
    <location>
        <begin position="104"/>
        <end position="123"/>
    </location>
</feature>
<evidence type="ECO:0000313" key="4">
    <source>
        <dbReference type="Proteomes" id="UP001501423"/>
    </source>
</evidence>
<feature type="transmembrane region" description="Helical" evidence="2">
    <location>
        <begin position="12"/>
        <end position="31"/>
    </location>
</feature>
<keyword evidence="2" id="KW-1133">Transmembrane helix</keyword>
<feature type="transmembrane region" description="Helical" evidence="2">
    <location>
        <begin position="61"/>
        <end position="84"/>
    </location>
</feature>
<evidence type="ECO:0000256" key="2">
    <source>
        <dbReference type="SAM" id="Phobius"/>
    </source>
</evidence>
<gene>
    <name evidence="3" type="ORF">GCM10010478_17550</name>
</gene>
<protein>
    <submittedName>
        <fullName evidence="3">DUF2254 domain-containing protein</fullName>
    </submittedName>
</protein>
<evidence type="ECO:0000256" key="1">
    <source>
        <dbReference type="SAM" id="MobiDB-lite"/>
    </source>
</evidence>
<feature type="transmembrane region" description="Helical" evidence="2">
    <location>
        <begin position="143"/>
        <end position="164"/>
    </location>
</feature>
<organism evidence="3 4">
    <name type="scientific">Streptomyces erythrogriseus</name>
    <dbReference type="NCBI Taxonomy" id="284027"/>
    <lineage>
        <taxon>Bacteria</taxon>
        <taxon>Bacillati</taxon>
        <taxon>Actinomycetota</taxon>
        <taxon>Actinomycetes</taxon>
        <taxon>Kitasatosporales</taxon>
        <taxon>Streptomycetaceae</taxon>
        <taxon>Streptomyces</taxon>
        <taxon>Streptomyces griseoincarnatus group</taxon>
    </lineage>
</organism>
<proteinExistence type="predicted"/>
<comment type="caution">
    <text evidence="3">The sequence shown here is derived from an EMBL/GenBank/DDBJ whole genome shotgun (WGS) entry which is preliminary data.</text>
</comment>
<name>A0ABN3WJX0_9ACTN</name>
<dbReference type="Pfam" id="PF10011">
    <property type="entry name" value="DUF2254"/>
    <property type="match status" value="1"/>
</dbReference>
<keyword evidence="2" id="KW-0472">Membrane</keyword>
<sequence>MLARMRDTLRVQLWPLPTLGVTLAVVAGVGLPRLDGRIRHDMPPWLADYLFGGSADAARSVLGAIAGSLVTVTALTFSLTVVTLQLASSQFSPRLLRTFSADRYVQTTLALFLATFTYALTVLRTVRTGEDGRTGFVPQVSVSVAFLLTLASVFAPVLFLSHLAREIRIETMMSSVHSAADRTLHRLLTKRQDTADGDTSAEDPPAALPDPPANALTLTAGASGFLTSVDEEALVKAAVEADALVLIDRLPGSSLIAGTPVGAAWPRTEEPLSPAARTHLAEAVSEAVRTGPERTDLQDIAFGLRQLTDIAAKALSPGINDPTTAVHALSHSAALLCELARRDLGPRLLRDDDEQVRAVLRRPDLRDLLDLAVSQPLRYGAAEPAVLTRIAMLLRELSWCSAPDQHPPIATALARLRSTIDTQNFQATEHMRLTELIALVDEALAGRWAHGHSR</sequence>
<keyword evidence="4" id="KW-1185">Reference proteome</keyword>
<accession>A0ABN3WJX0</accession>
<evidence type="ECO:0000313" key="3">
    <source>
        <dbReference type="EMBL" id="GAA2918136.1"/>
    </source>
</evidence>